<organism evidence="1">
    <name type="scientific">marine sediment metagenome</name>
    <dbReference type="NCBI Taxonomy" id="412755"/>
    <lineage>
        <taxon>unclassified sequences</taxon>
        <taxon>metagenomes</taxon>
        <taxon>ecological metagenomes</taxon>
    </lineage>
</organism>
<sequence length="304" mass="35187">MMRISKPKELLKLFLAFVLFFSFSNARGALLEEEGVSSLHFLLPDVVTWKIPESPQDYFPEILFEYINGAAEIYLSYDFKELTVGQYEKGDSNASLIIEIYDMGTEINSFGIYSAERFPDSQFISLGRQGYLEEETLNFIVGKYYVKLLCFDSGEDSADFLKLFSQEVVKRVKDKGTLPPALAFFPKQGLVRNSEKFILRNFMGYSFLHSGYLANYKLEDLEFDCFLMEGENADDAQSMLKKYLKKKRKQSVEEISAGFRIKDRYYHNIYLARVENYLCGVMKIKDESLEIGDKYFGMLIESLK</sequence>
<dbReference type="Pfam" id="PF20244">
    <property type="entry name" value="DUF6599"/>
    <property type="match status" value="1"/>
</dbReference>
<name>A0A0F9RJ42_9ZZZZ</name>
<dbReference type="InterPro" id="IPR046534">
    <property type="entry name" value="DUF6599"/>
</dbReference>
<comment type="caution">
    <text evidence="1">The sequence shown here is derived from an EMBL/GenBank/DDBJ whole genome shotgun (WGS) entry which is preliminary data.</text>
</comment>
<gene>
    <name evidence="1" type="ORF">LCGC14_0888910</name>
</gene>
<dbReference type="AlphaFoldDB" id="A0A0F9RJ42"/>
<accession>A0A0F9RJ42</accession>
<protein>
    <submittedName>
        <fullName evidence="1">Uncharacterized protein</fullName>
    </submittedName>
</protein>
<evidence type="ECO:0000313" key="1">
    <source>
        <dbReference type="EMBL" id="KKN25036.1"/>
    </source>
</evidence>
<dbReference type="EMBL" id="LAZR01002835">
    <property type="protein sequence ID" value="KKN25036.1"/>
    <property type="molecule type" value="Genomic_DNA"/>
</dbReference>
<proteinExistence type="predicted"/>
<reference evidence="1" key="1">
    <citation type="journal article" date="2015" name="Nature">
        <title>Complex archaea that bridge the gap between prokaryotes and eukaryotes.</title>
        <authorList>
            <person name="Spang A."/>
            <person name="Saw J.H."/>
            <person name="Jorgensen S.L."/>
            <person name="Zaremba-Niedzwiedzka K."/>
            <person name="Martijn J."/>
            <person name="Lind A.E."/>
            <person name="van Eijk R."/>
            <person name="Schleper C."/>
            <person name="Guy L."/>
            <person name="Ettema T.J."/>
        </authorList>
    </citation>
    <scope>NUCLEOTIDE SEQUENCE</scope>
</reference>